<organism evidence="1">
    <name type="scientific">Siphoviridae sp. cthu813</name>
    <dbReference type="NCBI Taxonomy" id="2825618"/>
    <lineage>
        <taxon>Viruses</taxon>
        <taxon>Duplodnaviria</taxon>
        <taxon>Heunggongvirae</taxon>
        <taxon>Uroviricota</taxon>
        <taxon>Caudoviricetes</taxon>
    </lineage>
</organism>
<dbReference type="EMBL" id="BK016270">
    <property type="protein sequence ID" value="DAG06441.1"/>
    <property type="molecule type" value="Genomic_DNA"/>
</dbReference>
<accession>A0A8S5VI46</accession>
<reference evidence="1" key="1">
    <citation type="journal article" date="2021" name="Proc. Natl. Acad. Sci. U.S.A.">
        <title>A Catalog of Tens of Thousands of Viruses from Human Metagenomes Reveals Hidden Associations with Chronic Diseases.</title>
        <authorList>
            <person name="Tisza M.J."/>
            <person name="Buck C.B."/>
        </authorList>
    </citation>
    <scope>NUCLEOTIDE SEQUENCE</scope>
    <source>
        <strain evidence="1">Cthu813</strain>
    </source>
</reference>
<sequence length="451" mass="51522">MENEIRRGTYVTLDYYGCSSEVPITQALYSRHYGKIGLVRLVKYVGGASRQVAEVIFSGVPYIAEVPIDLLLSIGVCKSGSIPEPGMTFRTCIGAWKCAKYINFVRNTQISVYYSIATDNETYYGPFKEEIFIYGAPRIMRFFGSHETSKVIPTTLDVKSSIYKEMDKIIDNYKKYEKEKLMENKIRRGDYVELADTLDGTRPTIISKLYDQHRGRIGLVRAVKFVPGYPDTIAEVIFSGVPYISEVPVIHLRFIGKREEWPLRTRRFPEPNMTVVNYSTLGITKKVRSVFFNISDCELQERCYFEDGKVDILTSDTLIRHGCPEVKLYYDCGYAPQHVYHDYINATFTQELADLLQHNQNSLKGESTMKNTNKKPTPSNPIKQVIFNGPATIVYWNDGCKTVVKCQEGATNDPEKGLAMAVARHYFCDILGMSRYDGVFKKYLPKETKEK</sequence>
<name>A0A8S5VI46_9CAUD</name>
<evidence type="ECO:0000313" key="1">
    <source>
        <dbReference type="EMBL" id="DAG06441.1"/>
    </source>
</evidence>
<proteinExistence type="predicted"/>
<protein>
    <submittedName>
        <fullName evidence="1">Uncharacterized protein</fullName>
    </submittedName>
</protein>